<gene>
    <name evidence="2" type="ORF">BGZ99_006453</name>
</gene>
<proteinExistence type="predicted"/>
<keyword evidence="3" id="KW-1185">Reference proteome</keyword>
<organism evidence="2 3">
    <name type="scientific">Dissophora globulifera</name>
    <dbReference type="NCBI Taxonomy" id="979702"/>
    <lineage>
        <taxon>Eukaryota</taxon>
        <taxon>Fungi</taxon>
        <taxon>Fungi incertae sedis</taxon>
        <taxon>Mucoromycota</taxon>
        <taxon>Mortierellomycotina</taxon>
        <taxon>Mortierellomycetes</taxon>
        <taxon>Mortierellales</taxon>
        <taxon>Mortierellaceae</taxon>
        <taxon>Dissophora</taxon>
    </lineage>
</organism>
<dbReference type="EMBL" id="JAAAIP010000438">
    <property type="protein sequence ID" value="KAG0317162.1"/>
    <property type="molecule type" value="Genomic_DNA"/>
</dbReference>
<name>A0A9P6RGL3_9FUNG</name>
<comment type="caution">
    <text evidence="2">The sequence shown here is derived from an EMBL/GenBank/DDBJ whole genome shotgun (WGS) entry which is preliminary data.</text>
</comment>
<dbReference type="Proteomes" id="UP000738325">
    <property type="component" value="Unassembled WGS sequence"/>
</dbReference>
<evidence type="ECO:0000313" key="2">
    <source>
        <dbReference type="EMBL" id="KAG0317162.1"/>
    </source>
</evidence>
<keyword evidence="1" id="KW-0812">Transmembrane</keyword>
<reference evidence="2" key="1">
    <citation type="journal article" date="2020" name="Fungal Divers.">
        <title>Resolving the Mortierellaceae phylogeny through synthesis of multi-gene phylogenetics and phylogenomics.</title>
        <authorList>
            <person name="Vandepol N."/>
            <person name="Liber J."/>
            <person name="Desiro A."/>
            <person name="Na H."/>
            <person name="Kennedy M."/>
            <person name="Barry K."/>
            <person name="Grigoriev I.V."/>
            <person name="Miller A.N."/>
            <person name="O'Donnell K."/>
            <person name="Stajich J.E."/>
            <person name="Bonito G."/>
        </authorList>
    </citation>
    <scope>NUCLEOTIDE SEQUENCE</scope>
    <source>
        <strain evidence="2">REB-010B</strain>
    </source>
</reference>
<evidence type="ECO:0000256" key="1">
    <source>
        <dbReference type="SAM" id="Phobius"/>
    </source>
</evidence>
<evidence type="ECO:0000313" key="3">
    <source>
        <dbReference type="Proteomes" id="UP000738325"/>
    </source>
</evidence>
<keyword evidence="1" id="KW-1133">Transmembrane helix</keyword>
<accession>A0A9P6RGL3</accession>
<protein>
    <submittedName>
        <fullName evidence="2">Uncharacterized protein</fullName>
    </submittedName>
</protein>
<sequence>KQGVFVDQSPMVPRRIGLAALPLTCLTIFVISQTLQIAQSNNVSDLSAVPGGGSSGGNCSSSSISSNRTIRSCGDCLIVRHDFTRIDHANGRLFIRTRRRVDKDD</sequence>
<dbReference type="OrthoDB" id="29023at2759"/>
<feature type="non-terminal residue" evidence="2">
    <location>
        <position position="1"/>
    </location>
</feature>
<feature type="transmembrane region" description="Helical" evidence="1">
    <location>
        <begin position="12"/>
        <end position="31"/>
    </location>
</feature>
<keyword evidence="1" id="KW-0472">Membrane</keyword>
<dbReference type="AlphaFoldDB" id="A0A9P6RGL3"/>